<dbReference type="PROSITE" id="PS50059">
    <property type="entry name" value="FKBP_PPIASE"/>
    <property type="match status" value="1"/>
</dbReference>
<accession>A0ABM7SBA8</accession>
<evidence type="ECO:0000313" key="7">
    <source>
        <dbReference type="EMBL" id="BCY28585.1"/>
    </source>
</evidence>
<dbReference type="Gene3D" id="3.10.50.40">
    <property type="match status" value="1"/>
</dbReference>
<name>A0ABM7SBA8_9FLAO</name>
<evidence type="ECO:0000313" key="8">
    <source>
        <dbReference type="Proteomes" id="UP000825258"/>
    </source>
</evidence>
<dbReference type="GO" id="GO:0016853">
    <property type="term" value="F:isomerase activity"/>
    <property type="evidence" value="ECO:0007669"/>
    <property type="project" value="UniProtKB-KW"/>
</dbReference>
<dbReference type="PROSITE" id="PS51257">
    <property type="entry name" value="PROKAR_LIPOPROTEIN"/>
    <property type="match status" value="1"/>
</dbReference>
<dbReference type="EC" id="5.2.1.8" evidence="4"/>
<dbReference type="SUPFAM" id="SSF54534">
    <property type="entry name" value="FKBP-like"/>
    <property type="match status" value="1"/>
</dbReference>
<evidence type="ECO:0000256" key="1">
    <source>
        <dbReference type="ARBA" id="ARBA00000971"/>
    </source>
</evidence>
<feature type="domain" description="PPIase FKBP-type" evidence="6">
    <location>
        <begin position="89"/>
        <end position="176"/>
    </location>
</feature>
<feature type="signal peptide" evidence="5">
    <location>
        <begin position="1"/>
        <end position="22"/>
    </location>
</feature>
<keyword evidence="3 4" id="KW-0413">Isomerase</keyword>
<evidence type="ECO:0000256" key="4">
    <source>
        <dbReference type="RuleBase" id="RU003915"/>
    </source>
</evidence>
<evidence type="ECO:0000256" key="2">
    <source>
        <dbReference type="ARBA" id="ARBA00023110"/>
    </source>
</evidence>
<dbReference type="NCBIfam" id="TIGR03516">
    <property type="entry name" value="ppisom_GldI"/>
    <property type="match status" value="1"/>
</dbReference>
<dbReference type="InterPro" id="IPR019869">
    <property type="entry name" value="Motility-assoc_PPIase_GldI"/>
</dbReference>
<dbReference type="Pfam" id="PF00254">
    <property type="entry name" value="FKBP_C"/>
    <property type="match status" value="1"/>
</dbReference>
<organism evidence="7 8">
    <name type="scientific">Flavobacterium okayamense</name>
    <dbReference type="NCBI Taxonomy" id="2830782"/>
    <lineage>
        <taxon>Bacteria</taxon>
        <taxon>Pseudomonadati</taxon>
        <taxon>Bacteroidota</taxon>
        <taxon>Flavobacteriia</taxon>
        <taxon>Flavobacteriales</taxon>
        <taxon>Flavobacteriaceae</taxon>
        <taxon>Flavobacterium</taxon>
    </lineage>
</organism>
<gene>
    <name evidence="7" type="primary">gldI</name>
    <name evidence="7" type="ORF">KK2020170_14530</name>
</gene>
<proteinExistence type="inferred from homology"/>
<evidence type="ECO:0000256" key="3">
    <source>
        <dbReference type="PROSITE-ProRule" id="PRU00277"/>
    </source>
</evidence>
<keyword evidence="5" id="KW-0732">Signal</keyword>
<evidence type="ECO:0000259" key="6">
    <source>
        <dbReference type="PROSITE" id="PS50059"/>
    </source>
</evidence>
<dbReference type="EMBL" id="AP024749">
    <property type="protein sequence ID" value="BCY28585.1"/>
    <property type="molecule type" value="Genomic_DNA"/>
</dbReference>
<feature type="chain" id="PRO_5046253927" description="Peptidyl-prolyl cis-trans isomerase" evidence="5">
    <location>
        <begin position="23"/>
        <end position="184"/>
    </location>
</feature>
<dbReference type="InterPro" id="IPR001179">
    <property type="entry name" value="PPIase_FKBP_dom"/>
</dbReference>
<keyword evidence="8" id="KW-1185">Reference proteome</keyword>
<comment type="similarity">
    <text evidence="4">Belongs to the FKBP-type PPIase family.</text>
</comment>
<sequence>MRYFLYILSLFFLLTSCSNQQARKPVSYTENSFIKESIERNKKLIANEEKLIDDIIKKDTLKEYIASSKGYWYKYETKIEDVLPNPKRGDIAYFDYEIKNLMNQIIYTKAELKPQEYYVDKENILMGLRDGIKLMKQGETVTFLFPSHMAYGYRGDTDKIDSNQPIICTVTLNEIKVDSLNTEN</sequence>
<comment type="catalytic activity">
    <reaction evidence="1 3 4">
        <text>[protein]-peptidylproline (omega=180) = [protein]-peptidylproline (omega=0)</text>
        <dbReference type="Rhea" id="RHEA:16237"/>
        <dbReference type="Rhea" id="RHEA-COMP:10747"/>
        <dbReference type="Rhea" id="RHEA-COMP:10748"/>
        <dbReference type="ChEBI" id="CHEBI:83833"/>
        <dbReference type="ChEBI" id="CHEBI:83834"/>
        <dbReference type="EC" id="5.2.1.8"/>
    </reaction>
</comment>
<reference evidence="7 8" key="1">
    <citation type="submission" date="2021-06" db="EMBL/GenBank/DDBJ databases">
        <title>Whole genome sequences of Flavobacterium sp. KK2020170 and assembly.</title>
        <authorList>
            <person name="Kitahara K."/>
            <person name="Miyoshi S."/>
            <person name="Uesaka K."/>
        </authorList>
    </citation>
    <scope>NUCLEOTIDE SEQUENCE [LARGE SCALE GENOMIC DNA]</scope>
    <source>
        <strain evidence="7 8">KK2020170</strain>
    </source>
</reference>
<keyword evidence="2 3" id="KW-0697">Rotamase</keyword>
<dbReference type="RefSeq" id="WP_221257706.1">
    <property type="nucleotide sequence ID" value="NZ_AP024749.1"/>
</dbReference>
<dbReference type="InterPro" id="IPR046357">
    <property type="entry name" value="PPIase_dom_sf"/>
</dbReference>
<evidence type="ECO:0000256" key="5">
    <source>
        <dbReference type="SAM" id="SignalP"/>
    </source>
</evidence>
<dbReference type="Proteomes" id="UP000825258">
    <property type="component" value="Chromosome"/>
</dbReference>
<protein>
    <recommendedName>
        <fullName evidence="4">Peptidyl-prolyl cis-trans isomerase</fullName>
        <ecNumber evidence="4">5.2.1.8</ecNumber>
    </recommendedName>
</protein>